<comment type="caution">
    <text evidence="1">The sequence shown here is derived from an EMBL/GenBank/DDBJ whole genome shotgun (WGS) entry which is preliminary data.</text>
</comment>
<dbReference type="Proteomes" id="UP001164929">
    <property type="component" value="Chromosome 7"/>
</dbReference>
<evidence type="ECO:0000313" key="1">
    <source>
        <dbReference type="EMBL" id="KAJ6990948.1"/>
    </source>
</evidence>
<accession>A0AAD6VWZ4</accession>
<reference evidence="1" key="1">
    <citation type="journal article" date="2023" name="Mol. Ecol. Resour.">
        <title>Chromosome-level genome assembly of a triploid poplar Populus alba 'Berolinensis'.</title>
        <authorList>
            <person name="Chen S."/>
            <person name="Yu Y."/>
            <person name="Wang X."/>
            <person name="Wang S."/>
            <person name="Zhang T."/>
            <person name="Zhou Y."/>
            <person name="He R."/>
            <person name="Meng N."/>
            <person name="Wang Y."/>
            <person name="Liu W."/>
            <person name="Liu Z."/>
            <person name="Liu J."/>
            <person name="Guo Q."/>
            <person name="Huang H."/>
            <person name="Sederoff R.R."/>
            <person name="Wang G."/>
            <person name="Qu G."/>
            <person name="Chen S."/>
        </authorList>
    </citation>
    <scope>NUCLEOTIDE SEQUENCE</scope>
    <source>
        <strain evidence="1">SC-2020</strain>
    </source>
</reference>
<sequence>MLMFVAAFLNFMAIGGFPSFVDDINVDFLT</sequence>
<evidence type="ECO:0000313" key="2">
    <source>
        <dbReference type="Proteomes" id="UP001164929"/>
    </source>
</evidence>
<gene>
    <name evidence="1" type="ORF">NC653_019248</name>
</gene>
<dbReference type="EMBL" id="JAQIZT010000007">
    <property type="protein sequence ID" value="KAJ6990948.1"/>
    <property type="molecule type" value="Genomic_DNA"/>
</dbReference>
<proteinExistence type="predicted"/>
<keyword evidence="2" id="KW-1185">Reference proteome</keyword>
<name>A0AAD6VWZ4_9ROSI</name>
<protein>
    <submittedName>
        <fullName evidence="1">Uncharacterized protein</fullName>
    </submittedName>
</protein>
<dbReference type="AlphaFoldDB" id="A0AAD6VWZ4"/>
<organism evidence="1 2">
    <name type="scientific">Populus alba x Populus x berolinensis</name>
    <dbReference type="NCBI Taxonomy" id="444605"/>
    <lineage>
        <taxon>Eukaryota</taxon>
        <taxon>Viridiplantae</taxon>
        <taxon>Streptophyta</taxon>
        <taxon>Embryophyta</taxon>
        <taxon>Tracheophyta</taxon>
        <taxon>Spermatophyta</taxon>
        <taxon>Magnoliopsida</taxon>
        <taxon>eudicotyledons</taxon>
        <taxon>Gunneridae</taxon>
        <taxon>Pentapetalae</taxon>
        <taxon>rosids</taxon>
        <taxon>fabids</taxon>
        <taxon>Malpighiales</taxon>
        <taxon>Salicaceae</taxon>
        <taxon>Saliceae</taxon>
        <taxon>Populus</taxon>
    </lineage>
</organism>